<dbReference type="Proteomes" id="UP000219546">
    <property type="component" value="Unassembled WGS sequence"/>
</dbReference>
<dbReference type="OrthoDB" id="2663534at2"/>
<dbReference type="EMBL" id="OAOP01000002">
    <property type="protein sequence ID" value="SNX68649.1"/>
    <property type="molecule type" value="Genomic_DNA"/>
</dbReference>
<sequence length="113" mass="12859">MIKRFILFIFISFSVTGCIGLNTFDAKLDIRGESTFIVDCSNEVNRGKNSTDEGYSCTVKITEKTTFRNENGDEIRIDDFTEGDYVRVIHSDLLGISRENREVKAKEIILLNP</sequence>
<dbReference type="RefSeq" id="WP_097157798.1">
    <property type="nucleotide sequence ID" value="NZ_JBEPMQ010000001.1"/>
</dbReference>
<dbReference type="PROSITE" id="PS51257">
    <property type="entry name" value="PROKAR_LIPOPROTEIN"/>
    <property type="match status" value="1"/>
</dbReference>
<evidence type="ECO:0000313" key="2">
    <source>
        <dbReference type="Proteomes" id="UP000219546"/>
    </source>
</evidence>
<reference evidence="1 2" key="1">
    <citation type="submission" date="2017-08" db="EMBL/GenBank/DDBJ databases">
        <authorList>
            <person name="de Groot N.N."/>
        </authorList>
    </citation>
    <scope>NUCLEOTIDE SEQUENCE [LARGE SCALE GENOMIC DNA]</scope>
    <source>
        <strain evidence="1 2">JC228</strain>
    </source>
</reference>
<keyword evidence="2" id="KW-1185">Reference proteome</keyword>
<name>A0A285CM70_9BACI</name>
<evidence type="ECO:0000313" key="1">
    <source>
        <dbReference type="EMBL" id="SNX68649.1"/>
    </source>
</evidence>
<dbReference type="AlphaFoldDB" id="A0A285CM70"/>
<evidence type="ECO:0008006" key="3">
    <source>
        <dbReference type="Google" id="ProtNLM"/>
    </source>
</evidence>
<proteinExistence type="predicted"/>
<organism evidence="1 2">
    <name type="scientific">Bacillus oleivorans</name>
    <dbReference type="NCBI Taxonomy" id="1448271"/>
    <lineage>
        <taxon>Bacteria</taxon>
        <taxon>Bacillati</taxon>
        <taxon>Bacillota</taxon>
        <taxon>Bacilli</taxon>
        <taxon>Bacillales</taxon>
        <taxon>Bacillaceae</taxon>
        <taxon>Bacillus</taxon>
    </lineage>
</organism>
<accession>A0A285CM70</accession>
<protein>
    <recommendedName>
        <fullName evidence="3">DUF3221 domain-containing protein</fullName>
    </recommendedName>
</protein>
<gene>
    <name evidence="1" type="ORF">SAMN05877753_102639</name>
</gene>